<dbReference type="Proteomes" id="UP000006735">
    <property type="component" value="Chromosome"/>
</dbReference>
<reference evidence="1 2" key="1">
    <citation type="journal article" date="2005" name="Nucleic Acids Res.">
        <title>The genome sequence of Xanthomonas oryzae pathovar oryzae KACC10331, the bacterial blight pathogen of rice.</title>
        <authorList>
            <person name="Lee B.M."/>
            <person name="Park Y.J."/>
            <person name="Park D.S."/>
            <person name="Kang H.W."/>
            <person name="Kim J.G."/>
            <person name="Song E.S."/>
            <person name="Park I.C."/>
            <person name="Yoon U.H."/>
            <person name="Hahn J.H."/>
            <person name="Koo B.S."/>
            <person name="Lee G.B."/>
            <person name="Kim H."/>
            <person name="Park H.S."/>
            <person name="Yoon K.O."/>
            <person name="Kim J.H."/>
            <person name="Jung C.H."/>
            <person name="Koh N.H."/>
            <person name="Seo J.S."/>
            <person name="Go S.J."/>
        </authorList>
    </citation>
    <scope>NUCLEOTIDE SEQUENCE [LARGE SCALE GENOMIC DNA]</scope>
    <source>
        <strain evidence="2">KACC10331 / KXO85</strain>
    </source>
</reference>
<gene>
    <name evidence="1" type="ordered locus">XOO2839</name>
</gene>
<accession>Q5GYX8</accession>
<dbReference type="Pfam" id="PF13557">
    <property type="entry name" value="Phenol_MetA_deg"/>
    <property type="match status" value="1"/>
</dbReference>
<evidence type="ECO:0008006" key="3">
    <source>
        <dbReference type="Google" id="ProtNLM"/>
    </source>
</evidence>
<organism evidence="1 2">
    <name type="scientific">Xanthomonas oryzae pv. oryzae (strain KACC10331 / KXO85)</name>
    <dbReference type="NCBI Taxonomy" id="291331"/>
    <lineage>
        <taxon>Bacteria</taxon>
        <taxon>Pseudomonadati</taxon>
        <taxon>Pseudomonadota</taxon>
        <taxon>Gammaproteobacteria</taxon>
        <taxon>Lysobacterales</taxon>
        <taxon>Lysobacteraceae</taxon>
        <taxon>Xanthomonas</taxon>
    </lineage>
</organism>
<name>Q5GYX8_XANOR</name>
<dbReference type="AlphaFoldDB" id="Q5GYX8"/>
<evidence type="ECO:0000313" key="2">
    <source>
        <dbReference type="Proteomes" id="UP000006735"/>
    </source>
</evidence>
<dbReference type="EMBL" id="AE013598">
    <property type="protein sequence ID" value="AAW76093.1"/>
    <property type="molecule type" value="Genomic_DNA"/>
</dbReference>
<sequence length="297" mass="32282">MWMTWFACAPPQQPVQQCERAVAANAARPCIRRFDSADCHARDAMKSSVIASCFALLGMMGHARAEDPIATDRPDFVESSLTVGERRVQVETSVAWERDAAVDAYSTPTLLRYGLGQTWELRLETDGWQRIDLPGDAQVSGMSDVSLGIKHHLASSDDGKTSLAWLLHVDLPSGAQALRGHGARPSFRLVAEWELSDSVSAGMMPGVIWDDDGEGHRYTAGIFSAVLGKAWNDRVRSFVEVALPQIAKSDNGGTVALLDVGSAWLLSNDVQLDAVYSRGLNDRSPDHALGVGLSFRF</sequence>
<evidence type="ECO:0000313" key="1">
    <source>
        <dbReference type="EMBL" id="AAW76093.1"/>
    </source>
</evidence>
<proteinExistence type="predicted"/>
<dbReference type="STRING" id="291331.XOO2839"/>
<dbReference type="HOGENOM" id="CLU_066445_0_0_6"/>
<protein>
    <recommendedName>
        <fullName evidence="3">Transporter</fullName>
    </recommendedName>
</protein>
<keyword evidence="2" id="KW-1185">Reference proteome</keyword>
<dbReference type="InterPro" id="IPR025737">
    <property type="entry name" value="FApF"/>
</dbReference>
<dbReference type="KEGG" id="xoo:XOO2839"/>